<gene>
    <name evidence="2" type="ORF">C6Q15_25195</name>
</gene>
<feature type="compositionally biased region" description="Basic and acidic residues" evidence="1">
    <location>
        <begin position="26"/>
        <end position="39"/>
    </location>
</feature>
<evidence type="ECO:0000313" key="2">
    <source>
        <dbReference type="EMBL" id="PRF55947.1"/>
    </source>
</evidence>
<reference evidence="2 3" key="1">
    <citation type="submission" date="2018-03" db="EMBL/GenBank/DDBJ databases">
        <authorList>
            <person name="Keele B.F."/>
        </authorList>
    </citation>
    <scope>NUCLEOTIDE SEQUENCE [LARGE SCALE GENOMIC DNA]</scope>
    <source>
        <strain evidence="2 3">AU19729</strain>
    </source>
</reference>
<sequence>MPNGQLSDGRQAAHHASTGDTSRAAHRAERRACIDRSADASRTIDTRAAVKGEALQERR</sequence>
<dbReference type="Proteomes" id="UP000238982">
    <property type="component" value="Unassembled WGS sequence"/>
</dbReference>
<accession>A0A2S9ME65</accession>
<evidence type="ECO:0000256" key="1">
    <source>
        <dbReference type="SAM" id="MobiDB-lite"/>
    </source>
</evidence>
<organism evidence="2 3">
    <name type="scientific">Burkholderia multivorans</name>
    <dbReference type="NCBI Taxonomy" id="87883"/>
    <lineage>
        <taxon>Bacteria</taxon>
        <taxon>Pseudomonadati</taxon>
        <taxon>Pseudomonadota</taxon>
        <taxon>Betaproteobacteria</taxon>
        <taxon>Burkholderiales</taxon>
        <taxon>Burkholderiaceae</taxon>
        <taxon>Burkholderia</taxon>
        <taxon>Burkholderia cepacia complex</taxon>
    </lineage>
</organism>
<dbReference type="AlphaFoldDB" id="A0A2S9ME65"/>
<feature type="region of interest" description="Disordered" evidence="1">
    <location>
        <begin position="1"/>
        <end position="39"/>
    </location>
</feature>
<proteinExistence type="predicted"/>
<comment type="caution">
    <text evidence="2">The sequence shown here is derived from an EMBL/GenBank/DDBJ whole genome shotgun (WGS) entry which is preliminary data.</text>
</comment>
<name>A0A2S9ME65_9BURK</name>
<dbReference type="EMBL" id="PVGH01000093">
    <property type="protein sequence ID" value="PRF55947.1"/>
    <property type="molecule type" value="Genomic_DNA"/>
</dbReference>
<protein>
    <submittedName>
        <fullName evidence="2">Uncharacterized protein</fullName>
    </submittedName>
</protein>
<evidence type="ECO:0000313" key="3">
    <source>
        <dbReference type="Proteomes" id="UP000238982"/>
    </source>
</evidence>